<evidence type="ECO:0000256" key="2">
    <source>
        <dbReference type="ARBA" id="ARBA00022527"/>
    </source>
</evidence>
<feature type="domain" description="Protein kinase" evidence="11">
    <location>
        <begin position="10"/>
        <end position="268"/>
    </location>
</feature>
<dbReference type="Pfam" id="PF00069">
    <property type="entry name" value="Pkinase"/>
    <property type="match status" value="1"/>
</dbReference>
<evidence type="ECO:0000256" key="10">
    <source>
        <dbReference type="SAM" id="MobiDB-lite"/>
    </source>
</evidence>
<comment type="catalytic activity">
    <reaction evidence="7">
        <text>L-threonyl-[protein] + ATP = O-phospho-L-threonyl-[protein] + ADP + H(+)</text>
        <dbReference type="Rhea" id="RHEA:46608"/>
        <dbReference type="Rhea" id="RHEA-COMP:11060"/>
        <dbReference type="Rhea" id="RHEA-COMP:11605"/>
        <dbReference type="ChEBI" id="CHEBI:15378"/>
        <dbReference type="ChEBI" id="CHEBI:30013"/>
        <dbReference type="ChEBI" id="CHEBI:30616"/>
        <dbReference type="ChEBI" id="CHEBI:61977"/>
        <dbReference type="ChEBI" id="CHEBI:456216"/>
        <dbReference type="EC" id="2.7.11.1"/>
    </reaction>
</comment>
<keyword evidence="5 13" id="KW-0418">Kinase</keyword>
<feature type="region of interest" description="Disordered" evidence="10">
    <location>
        <begin position="610"/>
        <end position="637"/>
    </location>
</feature>
<feature type="binding site" evidence="9">
    <location>
        <position position="39"/>
    </location>
    <ligand>
        <name>ATP</name>
        <dbReference type="ChEBI" id="CHEBI:30616"/>
    </ligand>
</feature>
<reference evidence="13 14" key="1">
    <citation type="journal article" date="2014" name="BMC Genomics">
        <title>Comparison of environmental and isolate Sulfobacillus genomes reveals diverse carbon, sulfur, nitrogen, and hydrogen metabolisms.</title>
        <authorList>
            <person name="Justice N.B."/>
            <person name="Norman A."/>
            <person name="Brown C.T."/>
            <person name="Singh A."/>
            <person name="Thomas B.C."/>
            <person name="Banfield J.F."/>
        </authorList>
    </citation>
    <scope>NUCLEOTIDE SEQUENCE [LARGE SCALE GENOMIC DNA]</scope>
    <source>
        <strain evidence="13">AMDSBA4</strain>
    </source>
</reference>
<dbReference type="GO" id="GO:0005524">
    <property type="term" value="F:ATP binding"/>
    <property type="evidence" value="ECO:0007669"/>
    <property type="project" value="UniProtKB-UniRule"/>
</dbReference>
<organism evidence="13 14">
    <name type="scientific">Sulfobacillus benefaciens</name>
    <dbReference type="NCBI Taxonomy" id="453960"/>
    <lineage>
        <taxon>Bacteria</taxon>
        <taxon>Bacillati</taxon>
        <taxon>Bacillota</taxon>
        <taxon>Clostridia</taxon>
        <taxon>Eubacteriales</taxon>
        <taxon>Clostridiales Family XVII. Incertae Sedis</taxon>
        <taxon>Sulfobacillus</taxon>
    </lineage>
</organism>
<dbReference type="CDD" id="cd06577">
    <property type="entry name" value="PASTA_pknB"/>
    <property type="match status" value="3"/>
</dbReference>
<gene>
    <name evidence="13" type="primary">pknB</name>
    <name evidence="13" type="ORF">C7B46_04445</name>
</gene>
<dbReference type="PROSITE" id="PS00107">
    <property type="entry name" value="PROTEIN_KINASE_ATP"/>
    <property type="match status" value="1"/>
</dbReference>
<dbReference type="CDD" id="cd14014">
    <property type="entry name" value="STKc_PknB_like"/>
    <property type="match status" value="1"/>
</dbReference>
<dbReference type="PROSITE" id="PS50011">
    <property type="entry name" value="PROTEIN_KINASE_DOM"/>
    <property type="match status" value="1"/>
</dbReference>
<dbReference type="Proteomes" id="UP000242972">
    <property type="component" value="Unassembled WGS sequence"/>
</dbReference>
<dbReference type="Gene3D" id="3.30.200.20">
    <property type="entry name" value="Phosphorylase Kinase, domain 1"/>
    <property type="match status" value="1"/>
</dbReference>
<feature type="domain" description="PASTA" evidence="12">
    <location>
        <begin position="473"/>
        <end position="539"/>
    </location>
</feature>
<dbReference type="InterPro" id="IPR011009">
    <property type="entry name" value="Kinase-like_dom_sf"/>
</dbReference>
<evidence type="ECO:0000256" key="5">
    <source>
        <dbReference type="ARBA" id="ARBA00022777"/>
    </source>
</evidence>
<dbReference type="InterPro" id="IPR008271">
    <property type="entry name" value="Ser/Thr_kinase_AS"/>
</dbReference>
<accession>A0A2T2XJL9</accession>
<comment type="caution">
    <text evidence="13">The sequence shown here is derived from an EMBL/GenBank/DDBJ whole genome shotgun (WGS) entry which is preliminary data.</text>
</comment>
<evidence type="ECO:0000313" key="13">
    <source>
        <dbReference type="EMBL" id="PSR34691.1"/>
    </source>
</evidence>
<keyword evidence="2" id="KW-0723">Serine/threonine-protein kinase</keyword>
<name>A0A2T2XJL9_9FIRM</name>
<evidence type="ECO:0000256" key="3">
    <source>
        <dbReference type="ARBA" id="ARBA00022679"/>
    </source>
</evidence>
<dbReference type="SMART" id="SM00220">
    <property type="entry name" value="S_TKc"/>
    <property type="match status" value="1"/>
</dbReference>
<dbReference type="GO" id="GO:0004674">
    <property type="term" value="F:protein serine/threonine kinase activity"/>
    <property type="evidence" value="ECO:0007669"/>
    <property type="project" value="UniProtKB-KW"/>
</dbReference>
<dbReference type="InterPro" id="IPR000719">
    <property type="entry name" value="Prot_kinase_dom"/>
</dbReference>
<evidence type="ECO:0000256" key="4">
    <source>
        <dbReference type="ARBA" id="ARBA00022741"/>
    </source>
</evidence>
<dbReference type="NCBIfam" id="NF033483">
    <property type="entry name" value="PknB_PASTA_kin"/>
    <property type="match status" value="1"/>
</dbReference>
<dbReference type="SMART" id="SM00740">
    <property type="entry name" value="PASTA"/>
    <property type="match status" value="3"/>
</dbReference>
<dbReference type="Gene3D" id="3.30.10.20">
    <property type="match status" value="3"/>
</dbReference>
<evidence type="ECO:0000256" key="9">
    <source>
        <dbReference type="PROSITE-ProRule" id="PRU10141"/>
    </source>
</evidence>
<dbReference type="AlphaFoldDB" id="A0A2T2XJL9"/>
<dbReference type="PANTHER" id="PTHR43289">
    <property type="entry name" value="MITOGEN-ACTIVATED PROTEIN KINASE KINASE KINASE 20-RELATED"/>
    <property type="match status" value="1"/>
</dbReference>
<keyword evidence="3" id="KW-0808">Transferase</keyword>
<dbReference type="Gene3D" id="1.10.510.10">
    <property type="entry name" value="Transferase(Phosphotransferase) domain 1"/>
    <property type="match status" value="1"/>
</dbReference>
<evidence type="ECO:0000256" key="1">
    <source>
        <dbReference type="ARBA" id="ARBA00012513"/>
    </source>
</evidence>
<feature type="domain" description="PASTA" evidence="12">
    <location>
        <begin position="337"/>
        <end position="404"/>
    </location>
</feature>
<evidence type="ECO:0000259" key="11">
    <source>
        <dbReference type="PROSITE" id="PS50011"/>
    </source>
</evidence>
<evidence type="ECO:0000313" key="14">
    <source>
        <dbReference type="Proteomes" id="UP000242972"/>
    </source>
</evidence>
<dbReference type="FunFam" id="3.30.200.20:FF:000035">
    <property type="entry name" value="Serine/threonine protein kinase Stk1"/>
    <property type="match status" value="1"/>
</dbReference>
<dbReference type="SUPFAM" id="SSF56112">
    <property type="entry name" value="Protein kinase-like (PK-like)"/>
    <property type="match status" value="1"/>
</dbReference>
<feature type="domain" description="PASTA" evidence="12">
    <location>
        <begin position="405"/>
        <end position="470"/>
    </location>
</feature>
<evidence type="ECO:0000259" key="12">
    <source>
        <dbReference type="PROSITE" id="PS51178"/>
    </source>
</evidence>
<evidence type="ECO:0000256" key="8">
    <source>
        <dbReference type="ARBA" id="ARBA00048679"/>
    </source>
</evidence>
<feature type="compositionally biased region" description="Polar residues" evidence="10">
    <location>
        <begin position="612"/>
        <end position="621"/>
    </location>
</feature>
<dbReference type="EMBL" id="PXYW01000007">
    <property type="protein sequence ID" value="PSR34691.1"/>
    <property type="molecule type" value="Genomic_DNA"/>
</dbReference>
<dbReference type="PROSITE" id="PS00108">
    <property type="entry name" value="PROTEIN_KINASE_ST"/>
    <property type="match status" value="1"/>
</dbReference>
<proteinExistence type="predicted"/>
<dbReference type="Pfam" id="PF03793">
    <property type="entry name" value="PASTA"/>
    <property type="match status" value="3"/>
</dbReference>
<evidence type="ECO:0000256" key="7">
    <source>
        <dbReference type="ARBA" id="ARBA00047899"/>
    </source>
</evidence>
<dbReference type="PROSITE" id="PS51178">
    <property type="entry name" value="PASTA"/>
    <property type="match status" value="3"/>
</dbReference>
<sequence>MVGKVLGGRYEVLERIGTGGMSLVYRARDLTLNRLVAVKILKHQWAGDDEVVRRFDQEARSAASLVNRHIVQVYDVGREEPDIHYMIMELVVGEPLRSKIDREAPLPIMEALDIVDQVAAGLEAAHSKKVVHRDIKPQNILLAEDGTAKVTDFGIAYAATSGTLVNTGSMLGTVQYLSPEQARGKAVGPQSDLYSLGVVLFEMLTGRLPFEGESAIGVAIKHLQDDAPKVQSLRPDIPTEVSQIVERSLAKDPAERYRTAQAFRNDVARVLSPGTAPAIIESQEAPAKSRSVVAEGGKTTKSHEKKKIPRWVPWTVAVVLLLLLAGGSYYALNRWLNVPSVAVPNVKGQSLVSAKVHLQGVRLHVQVVGKTPSSHLPKNFVVNEIPDPGTIVKQGQFVQLVLSSGPEQVTVPNLKGQDIFLAQQELKTELLNIKVHHVNNQQPQGLVVRQSPSAGTLLAQGGTVTVWVSNGPSVSSQTMPYLEGLTVSQAASELIGLNLAVGTPTETYSTQPANTIIDQSPEPYTPIGNATQVNVTISEGPSPQSANLPKNINPITWQIPSTAPPKSLLKVVVTDSADNQEVFYQLVNPGKVVSFTVVWYGTTGQLEPYLNGQPQAPTALTSNSGNSAPPSPPGNGT</sequence>
<dbReference type="InterPro" id="IPR017441">
    <property type="entry name" value="Protein_kinase_ATP_BS"/>
</dbReference>
<dbReference type="EC" id="2.7.11.1" evidence="1"/>
<evidence type="ECO:0000256" key="6">
    <source>
        <dbReference type="ARBA" id="ARBA00022840"/>
    </source>
</evidence>
<dbReference type="InterPro" id="IPR005543">
    <property type="entry name" value="PASTA_dom"/>
</dbReference>
<keyword evidence="4 9" id="KW-0547">Nucleotide-binding</keyword>
<dbReference type="FunFam" id="1.10.510.10:FF:000021">
    <property type="entry name" value="Serine/threonine protein kinase"/>
    <property type="match status" value="1"/>
</dbReference>
<keyword evidence="6 9" id="KW-0067">ATP-binding</keyword>
<protein>
    <recommendedName>
        <fullName evidence="1">non-specific serine/threonine protein kinase</fullName>
        <ecNumber evidence="1">2.7.11.1</ecNumber>
    </recommendedName>
</protein>
<dbReference type="PANTHER" id="PTHR43289:SF34">
    <property type="entry name" value="SERINE_THREONINE-PROTEIN KINASE YBDM-RELATED"/>
    <property type="match status" value="1"/>
</dbReference>
<comment type="catalytic activity">
    <reaction evidence="8">
        <text>L-seryl-[protein] + ATP = O-phospho-L-seryl-[protein] + ADP + H(+)</text>
        <dbReference type="Rhea" id="RHEA:17989"/>
        <dbReference type="Rhea" id="RHEA-COMP:9863"/>
        <dbReference type="Rhea" id="RHEA-COMP:11604"/>
        <dbReference type="ChEBI" id="CHEBI:15378"/>
        <dbReference type="ChEBI" id="CHEBI:29999"/>
        <dbReference type="ChEBI" id="CHEBI:30616"/>
        <dbReference type="ChEBI" id="CHEBI:83421"/>
        <dbReference type="ChEBI" id="CHEBI:456216"/>
        <dbReference type="EC" id="2.7.11.1"/>
    </reaction>
</comment>